<dbReference type="SUPFAM" id="SSF57850">
    <property type="entry name" value="RING/U-box"/>
    <property type="match status" value="1"/>
</dbReference>
<dbReference type="EC" id="2.3.1.48" evidence="2"/>
<name>A0ABQ5D5X8_9ASTR</name>
<gene>
    <name evidence="16" type="ORF">Tco_0922923</name>
</gene>
<evidence type="ECO:0000256" key="5">
    <source>
        <dbReference type="ARBA" id="ARBA00022771"/>
    </source>
</evidence>
<evidence type="ECO:0000256" key="11">
    <source>
        <dbReference type="ARBA" id="ARBA00023242"/>
    </source>
</evidence>
<dbReference type="Gene3D" id="3.30.40.10">
    <property type="entry name" value="Zinc/RING finger domain, C3HC4 (zinc finger)"/>
    <property type="match status" value="1"/>
</dbReference>
<evidence type="ECO:0000256" key="12">
    <source>
        <dbReference type="ARBA" id="ARBA00023315"/>
    </source>
</evidence>
<dbReference type="Gene3D" id="1.20.1020.10">
    <property type="entry name" value="TAZ domain"/>
    <property type="match status" value="1"/>
</dbReference>
<dbReference type="SUPFAM" id="SSF57903">
    <property type="entry name" value="FYVE/PHD zinc finger"/>
    <property type="match status" value="1"/>
</dbReference>
<keyword evidence="10" id="KW-0804">Transcription</keyword>
<evidence type="ECO:0000313" key="17">
    <source>
        <dbReference type="Proteomes" id="UP001151760"/>
    </source>
</evidence>
<keyword evidence="9" id="KW-0010">Activator</keyword>
<keyword evidence="17" id="KW-1185">Reference proteome</keyword>
<dbReference type="InterPro" id="IPR000433">
    <property type="entry name" value="Znf_ZZ"/>
</dbReference>
<evidence type="ECO:0000256" key="4">
    <source>
        <dbReference type="ARBA" id="ARBA00022723"/>
    </source>
</evidence>
<dbReference type="InterPro" id="IPR013178">
    <property type="entry name" value="Histone_AcTrfase_Rtt109/CBP"/>
</dbReference>
<dbReference type="PANTHER" id="PTHR13808:SF60">
    <property type="entry name" value="HISTONE ACETYLTRANSFERASE"/>
    <property type="match status" value="1"/>
</dbReference>
<keyword evidence="11" id="KW-0539">Nucleus</keyword>
<comment type="catalytic activity">
    <reaction evidence="13">
        <text>L-lysyl-[protein] + acetyl-CoA = N(6)-acetyl-L-lysyl-[protein] + CoA + H(+)</text>
        <dbReference type="Rhea" id="RHEA:45948"/>
        <dbReference type="Rhea" id="RHEA-COMP:9752"/>
        <dbReference type="Rhea" id="RHEA-COMP:10731"/>
        <dbReference type="ChEBI" id="CHEBI:15378"/>
        <dbReference type="ChEBI" id="CHEBI:29969"/>
        <dbReference type="ChEBI" id="CHEBI:57287"/>
        <dbReference type="ChEBI" id="CHEBI:57288"/>
        <dbReference type="ChEBI" id="CHEBI:61930"/>
        <dbReference type="EC" id="2.3.1.48"/>
    </reaction>
</comment>
<dbReference type="SMART" id="SM01250">
    <property type="entry name" value="KAT11"/>
    <property type="match status" value="1"/>
</dbReference>
<dbReference type="InterPro" id="IPR013083">
    <property type="entry name" value="Znf_RING/FYVE/PHD"/>
</dbReference>
<keyword evidence="8" id="KW-0805">Transcription regulation</keyword>
<evidence type="ECO:0000256" key="7">
    <source>
        <dbReference type="ARBA" id="ARBA00022853"/>
    </source>
</evidence>
<keyword evidence="7" id="KW-0156">Chromatin regulator</keyword>
<evidence type="ECO:0000256" key="9">
    <source>
        <dbReference type="ARBA" id="ARBA00023159"/>
    </source>
</evidence>
<evidence type="ECO:0000259" key="15">
    <source>
        <dbReference type="PROSITE" id="PS51727"/>
    </source>
</evidence>
<dbReference type="InterPro" id="IPR035898">
    <property type="entry name" value="TAZ_dom_sf"/>
</dbReference>
<evidence type="ECO:0000256" key="13">
    <source>
        <dbReference type="ARBA" id="ARBA00048017"/>
    </source>
</evidence>
<dbReference type="Pfam" id="PF08214">
    <property type="entry name" value="HAT_KAT11"/>
    <property type="match status" value="1"/>
</dbReference>
<evidence type="ECO:0000256" key="10">
    <source>
        <dbReference type="ARBA" id="ARBA00023163"/>
    </source>
</evidence>
<dbReference type="PANTHER" id="PTHR13808">
    <property type="entry name" value="CBP/P300-RELATED"/>
    <property type="match status" value="1"/>
</dbReference>
<keyword evidence="5" id="KW-0863">Zinc-finger</keyword>
<reference evidence="16" key="2">
    <citation type="submission" date="2022-01" db="EMBL/GenBank/DDBJ databases">
        <authorList>
            <person name="Yamashiro T."/>
            <person name="Shiraishi A."/>
            <person name="Satake H."/>
            <person name="Nakayama K."/>
        </authorList>
    </citation>
    <scope>NUCLEOTIDE SEQUENCE</scope>
</reference>
<dbReference type="InterPro" id="IPR019787">
    <property type="entry name" value="Znf_PHD-finger"/>
</dbReference>
<evidence type="ECO:0000256" key="6">
    <source>
        <dbReference type="ARBA" id="ARBA00022833"/>
    </source>
</evidence>
<dbReference type="SUPFAM" id="SSF57933">
    <property type="entry name" value="TAZ domain"/>
    <property type="match status" value="1"/>
</dbReference>
<accession>A0ABQ5D5X8</accession>
<evidence type="ECO:0000256" key="14">
    <source>
        <dbReference type="SAM" id="MobiDB-lite"/>
    </source>
</evidence>
<dbReference type="InterPro" id="IPR011011">
    <property type="entry name" value="Znf_FYVE_PHD"/>
</dbReference>
<dbReference type="PROSITE" id="PS51727">
    <property type="entry name" value="CBP_P300_HAT"/>
    <property type="match status" value="1"/>
</dbReference>
<comment type="subcellular location">
    <subcellularLocation>
        <location evidence="1">Nucleus</location>
    </subcellularLocation>
</comment>
<organism evidence="16 17">
    <name type="scientific">Tanacetum coccineum</name>
    <dbReference type="NCBI Taxonomy" id="301880"/>
    <lineage>
        <taxon>Eukaryota</taxon>
        <taxon>Viridiplantae</taxon>
        <taxon>Streptophyta</taxon>
        <taxon>Embryophyta</taxon>
        <taxon>Tracheophyta</taxon>
        <taxon>Spermatophyta</taxon>
        <taxon>Magnoliopsida</taxon>
        <taxon>eudicotyledons</taxon>
        <taxon>Gunneridae</taxon>
        <taxon>Pentapetalae</taxon>
        <taxon>asterids</taxon>
        <taxon>campanulids</taxon>
        <taxon>Asterales</taxon>
        <taxon>Asteraceae</taxon>
        <taxon>Asteroideae</taxon>
        <taxon>Anthemideae</taxon>
        <taxon>Anthemidinae</taxon>
        <taxon>Tanacetum</taxon>
    </lineage>
</organism>
<keyword evidence="12" id="KW-0012">Acyltransferase</keyword>
<dbReference type="SMART" id="SM00551">
    <property type="entry name" value="ZnF_TAZ"/>
    <property type="match status" value="1"/>
</dbReference>
<dbReference type="EMBL" id="BQNB010014798">
    <property type="protein sequence ID" value="GJT32504.1"/>
    <property type="molecule type" value="Genomic_DNA"/>
</dbReference>
<evidence type="ECO:0000256" key="3">
    <source>
        <dbReference type="ARBA" id="ARBA00022679"/>
    </source>
</evidence>
<dbReference type="PROSITE" id="PS01357">
    <property type="entry name" value="ZF_ZZ_1"/>
    <property type="match status" value="1"/>
</dbReference>
<feature type="domain" description="CBP/p300-type HAT" evidence="15">
    <location>
        <begin position="657"/>
        <end position="1041"/>
    </location>
</feature>
<reference evidence="16" key="1">
    <citation type="journal article" date="2022" name="Int. J. Mol. Sci.">
        <title>Draft Genome of Tanacetum Coccineum: Genomic Comparison of Closely Related Tanacetum-Family Plants.</title>
        <authorList>
            <person name="Yamashiro T."/>
            <person name="Shiraishi A."/>
            <person name="Nakayama K."/>
            <person name="Satake H."/>
        </authorList>
    </citation>
    <scope>NUCLEOTIDE SEQUENCE</scope>
</reference>
<feature type="region of interest" description="Disordered" evidence="14">
    <location>
        <begin position="1158"/>
        <end position="1182"/>
    </location>
</feature>
<keyword evidence="6" id="KW-0862">Zinc</keyword>
<evidence type="ECO:0000313" key="16">
    <source>
        <dbReference type="EMBL" id="GJT32504.1"/>
    </source>
</evidence>
<dbReference type="Pfam" id="PF00628">
    <property type="entry name" value="PHD"/>
    <property type="match status" value="1"/>
</dbReference>
<dbReference type="Pfam" id="PF02135">
    <property type="entry name" value="zf-TAZ"/>
    <property type="match status" value="1"/>
</dbReference>
<dbReference type="Proteomes" id="UP001151760">
    <property type="component" value="Unassembled WGS sequence"/>
</dbReference>
<protein>
    <recommendedName>
        <fullName evidence="2">histone acetyltransferase</fullName>
        <ecNumber evidence="2">2.3.1.48</ecNumber>
    </recommendedName>
</protein>
<keyword evidence="3" id="KW-0808">Transferase</keyword>
<keyword evidence="4" id="KW-0479">Metal-binding</keyword>
<proteinExistence type="predicted"/>
<evidence type="ECO:0000256" key="8">
    <source>
        <dbReference type="ARBA" id="ARBA00023015"/>
    </source>
</evidence>
<evidence type="ECO:0000256" key="2">
    <source>
        <dbReference type="ARBA" id="ARBA00013184"/>
    </source>
</evidence>
<evidence type="ECO:0000256" key="1">
    <source>
        <dbReference type="ARBA" id="ARBA00004123"/>
    </source>
</evidence>
<comment type="caution">
    <text evidence="16">The sequence shown here is derived from an EMBL/GenBank/DDBJ whole genome shotgun (WGS) entry which is preliminary data.</text>
</comment>
<sequence>MDVNQYPVVPNEFVNMGYNSYNFASSMNMGYNGCNSASNNISNPQYFGGYTVNEYSQNVASTNLYSNGMNVISPMNVKQADPQFVTYNENASFFVNEYACGSGIYEVFDGRKVSPGSGWNCAFHLSTGNSYQQQSFNQGIVSSGQYRSAVREKQIAYSTGFPTSVNDVQISNASQYSLQPILQHNREDSIFMSSKYNPQLITTNSGTYMQPQVQMSAPHQRPNQQTRKLPVQLDNQLKDQSFVFEIPHVSSGKPVPRVAGESSDLNCGRKRKHGNLDLLSGGLLDMLQQSQRLPRLKECSDKSEDVTVVKTAPLTMISGSKFNSMIVNDPTGSYEYITKRYESSIITTTKDKLKEPTEVPFEEKTNHENKEFNTVSDDYESLMNHENVSSVDCGMVLESERTKMQITSLDDNSSGNIKTMSVSSADCEMVSESENSETRITSFDNKNSGSGFGNIKTPSVPSVDIIMGSESENAETHITSCGTNNSGSGSKNMNIPSASMADLFTESQIKQHLSSFNQNNKAMWSENTEASSDQIPCHLCYDAVYLAPPPRYCSSCDIQIKKKEVYYQSTDDENTNAGHCFCKPCFVKSCSISKGNLMEAMDVEKEEWVTCDRCHNWQHWICGLFNTETDKKKEADYICPKCRLTDIEDGKWVPQTLLRAKDLPRTNLSDHIEQRLFTRMKQEREEKAKSKGQYWIKVSEAVDLVVRVVVSVDKELEVKQQFRDIFGGKNYPEKLKYRTKLILLFQRFEGVDVCIFGMYVQEYGSECDGPNNRCVYISYLDSVKYFQPERKTASGESLRTFVYHEILIGYLEHCKKRGFATCYIWSCPLLNDQDYIFYSRPKTQKTPKEKKLRQWYELMLKKASNEGIVVGQNNLYNQFFVPKREENIKITAACLPYFDGAFWLGNAEALSKKLEEKESLGKLCSNSLNKRTLKALGRDNPTKDVLVMQQLGDKVQTKKKNLMIVHLQHMWTCCREVMVSGSRCNVPRDTKDKDGLLMNSFFETQDDFLSKCENSQYQFSTLSHAKYSSLMLLYHFTHKLVIKPVCTLCNNHALIDQCWHCDTCPNLYVCGSCYDTKGDTCHTHNLGHPSAIVTPEITKNKEELQKQKVMTLNRALDALVHASRCRNIDCSYPDCQTIMRLLRHASRCSVREMKNHIEKNASSSKKKQNPTTTQKQEERRNQ</sequence>
<dbReference type="InterPro" id="IPR031162">
    <property type="entry name" value="CBP_P300_HAT"/>
</dbReference>
<dbReference type="InterPro" id="IPR000197">
    <property type="entry name" value="Znf_TAZ"/>
</dbReference>